<sequence length="42" mass="4811">MDESRVRLSLGPNMKTILVDAVNAFVIEDEGTFKIFKEMHDL</sequence>
<proteinExistence type="predicted"/>
<comment type="caution">
    <text evidence="1">The sequence shown here is derived from an EMBL/GenBank/DDBJ whole genome shotgun (WGS) entry which is preliminary data.</text>
</comment>
<name>X1E6C0_9ZZZZ</name>
<evidence type="ECO:0000313" key="1">
    <source>
        <dbReference type="EMBL" id="GAH15930.1"/>
    </source>
</evidence>
<gene>
    <name evidence="1" type="ORF">S01H4_60385</name>
</gene>
<reference evidence="1" key="1">
    <citation type="journal article" date="2014" name="Front. Microbiol.">
        <title>High frequency of phylogenetically diverse reductive dehalogenase-homologous genes in deep subseafloor sedimentary metagenomes.</title>
        <authorList>
            <person name="Kawai M."/>
            <person name="Futagami T."/>
            <person name="Toyoda A."/>
            <person name="Takaki Y."/>
            <person name="Nishi S."/>
            <person name="Hori S."/>
            <person name="Arai W."/>
            <person name="Tsubouchi T."/>
            <person name="Morono Y."/>
            <person name="Uchiyama I."/>
            <person name="Ito T."/>
            <person name="Fujiyama A."/>
            <person name="Inagaki F."/>
            <person name="Takami H."/>
        </authorList>
    </citation>
    <scope>NUCLEOTIDE SEQUENCE</scope>
    <source>
        <strain evidence="1">Expedition CK06-06</strain>
    </source>
</reference>
<accession>X1E6C0</accession>
<feature type="non-terminal residue" evidence="1">
    <location>
        <position position="42"/>
    </location>
</feature>
<dbReference type="AlphaFoldDB" id="X1E6C0"/>
<protein>
    <submittedName>
        <fullName evidence="1">Uncharacterized protein</fullName>
    </submittedName>
</protein>
<dbReference type="EMBL" id="BART01035597">
    <property type="protein sequence ID" value="GAH15930.1"/>
    <property type="molecule type" value="Genomic_DNA"/>
</dbReference>
<organism evidence="1">
    <name type="scientific">marine sediment metagenome</name>
    <dbReference type="NCBI Taxonomy" id="412755"/>
    <lineage>
        <taxon>unclassified sequences</taxon>
        <taxon>metagenomes</taxon>
        <taxon>ecological metagenomes</taxon>
    </lineage>
</organism>